<name>A0A813K7M2_POLGL</name>
<feature type="compositionally biased region" description="Low complexity" evidence="1">
    <location>
        <begin position="494"/>
        <end position="546"/>
    </location>
</feature>
<feature type="non-terminal residue" evidence="2">
    <location>
        <position position="804"/>
    </location>
</feature>
<feature type="compositionally biased region" description="Basic and acidic residues" evidence="1">
    <location>
        <begin position="122"/>
        <end position="134"/>
    </location>
</feature>
<feature type="compositionally biased region" description="Basic and acidic residues" evidence="1">
    <location>
        <begin position="310"/>
        <end position="332"/>
    </location>
</feature>
<evidence type="ECO:0000313" key="3">
    <source>
        <dbReference type="Proteomes" id="UP000626109"/>
    </source>
</evidence>
<sequence>EGRPPPASASAAGPPLSSRGSELAVIAAAPSPSQGAPLASRWEDHESRTGGRPVQNAAGSGLGRDDTESRLAVREEKPPRPRRSNAISMEPDRREDEDGRGNWERHKAREAELQNRGGRQTNNERRRDKRRETKTNVSVKVSSTDRHGAEKGREKDQAHRSTREGGKSRRSRSGGRRRRPNPKTRQDRRENRRERERGSSRGDRRGDRHDKHREGGGGGGGGGRSRSRSRRRKAGGGGLRLVARKDTGGRDDEKPKREGGGRGDAPEEASRPQQQKHADALQNAKQMLQGLEALKHRKEAPVSASVGGLDESRHRRDGEGHGQSRRNPENGARRRKRRRSAHSDDARRQDHRMPSEHRRRPDDGFAGADAAAPRPKSAPAAPPAAAASTLNPYVDVPVNPYVDREAMPKASPPAASPWQRRNELLRREAQDGAAAEHPEGNFDSAGSDSMEDEESESVSEDGEAESAAPMGRYVEEALHARGQGPSSEKQPATAQSQQDSEDSGSSCSGSASGSYSRSPSRAGAGSRATGGSLAAESRAAGGLPMLALPPVPAVSSAGAKPAAQQGASAARRSASRSRRRRRSPGAAADARGGRDSHSARPPAAPDHAAAAAAWAAHGWGYPQGHPAAAWSAAMMGASGAPPGTWAAGGPSWPSASPYAMHPAYAASAWGQQQVHGHHAPQQSQQPRRGGGKGHDNDRDSRGTLQGHQRPLDYDRARSDFRPERHGKGGGKQSSQRGSSQDRSDRARGSSRPRDSNREGGAASTSGAGDGAGPKAPPSEAKAGVCKTRTTRAIATIIITTAKQQ</sequence>
<feature type="compositionally biased region" description="Low complexity" evidence="1">
    <location>
        <begin position="553"/>
        <end position="572"/>
    </location>
</feature>
<evidence type="ECO:0000256" key="1">
    <source>
        <dbReference type="SAM" id="MobiDB-lite"/>
    </source>
</evidence>
<feature type="compositionally biased region" description="Basic and acidic residues" evidence="1">
    <location>
        <begin position="184"/>
        <end position="215"/>
    </location>
</feature>
<feature type="compositionally biased region" description="Basic and acidic residues" evidence="1">
    <location>
        <begin position="709"/>
        <end position="726"/>
    </location>
</feature>
<comment type="caution">
    <text evidence="2">The sequence shown here is derived from an EMBL/GenBank/DDBJ whole genome shotgun (WGS) entry which is preliminary data.</text>
</comment>
<protein>
    <submittedName>
        <fullName evidence="2">Uncharacterized protein</fullName>
    </submittedName>
</protein>
<feature type="region of interest" description="Disordered" evidence="1">
    <location>
        <begin position="635"/>
        <end position="786"/>
    </location>
</feature>
<feature type="compositionally biased region" description="Low complexity" evidence="1">
    <location>
        <begin position="8"/>
        <end position="21"/>
    </location>
</feature>
<reference evidence="2" key="1">
    <citation type="submission" date="2021-02" db="EMBL/GenBank/DDBJ databases">
        <authorList>
            <person name="Dougan E. K."/>
            <person name="Rhodes N."/>
            <person name="Thang M."/>
            <person name="Chan C."/>
        </authorList>
    </citation>
    <scope>NUCLEOTIDE SEQUENCE</scope>
</reference>
<feature type="compositionally biased region" description="Basic and acidic residues" evidence="1">
    <location>
        <begin position="420"/>
        <end position="440"/>
    </location>
</feature>
<feature type="compositionally biased region" description="Low complexity" evidence="1">
    <location>
        <begin position="366"/>
        <end position="401"/>
    </location>
</feature>
<feature type="compositionally biased region" description="Low complexity" evidence="1">
    <location>
        <begin position="635"/>
        <end position="653"/>
    </location>
</feature>
<evidence type="ECO:0000313" key="2">
    <source>
        <dbReference type="EMBL" id="CAE8699219.1"/>
    </source>
</evidence>
<organism evidence="2 3">
    <name type="scientific">Polarella glacialis</name>
    <name type="common">Dinoflagellate</name>
    <dbReference type="NCBI Taxonomy" id="89957"/>
    <lineage>
        <taxon>Eukaryota</taxon>
        <taxon>Sar</taxon>
        <taxon>Alveolata</taxon>
        <taxon>Dinophyceae</taxon>
        <taxon>Suessiales</taxon>
        <taxon>Suessiaceae</taxon>
        <taxon>Polarella</taxon>
    </lineage>
</organism>
<feature type="compositionally biased region" description="Basic residues" evidence="1">
    <location>
        <begin position="168"/>
        <end position="182"/>
    </location>
</feature>
<accession>A0A813K7M2</accession>
<feature type="compositionally biased region" description="Basic and acidic residues" evidence="1">
    <location>
        <begin position="243"/>
        <end position="270"/>
    </location>
</feature>
<dbReference type="Proteomes" id="UP000626109">
    <property type="component" value="Unassembled WGS sequence"/>
</dbReference>
<feature type="compositionally biased region" description="Basic and acidic residues" evidence="1">
    <location>
        <begin position="63"/>
        <end position="79"/>
    </location>
</feature>
<feature type="compositionally biased region" description="Acidic residues" evidence="1">
    <location>
        <begin position="449"/>
        <end position="464"/>
    </location>
</feature>
<feature type="compositionally biased region" description="Low complexity" evidence="1">
    <location>
        <begin position="599"/>
        <end position="614"/>
    </location>
</feature>
<feature type="compositionally biased region" description="Basic and acidic residues" evidence="1">
    <location>
        <begin position="143"/>
        <end position="167"/>
    </location>
</feature>
<dbReference type="EMBL" id="CAJNNW010029150">
    <property type="protein sequence ID" value="CAE8699219.1"/>
    <property type="molecule type" value="Genomic_DNA"/>
</dbReference>
<gene>
    <name evidence="2" type="ORF">PGLA2088_LOCUS31071</name>
</gene>
<feature type="compositionally biased region" description="Basic and acidic residues" evidence="1">
    <location>
        <begin position="90"/>
        <end position="113"/>
    </location>
</feature>
<feature type="compositionally biased region" description="Basic and acidic residues" evidence="1">
    <location>
        <begin position="739"/>
        <end position="757"/>
    </location>
</feature>
<feature type="compositionally biased region" description="Basic residues" evidence="1">
    <location>
        <begin position="225"/>
        <end position="234"/>
    </location>
</feature>
<feature type="compositionally biased region" description="Basic residues" evidence="1">
    <location>
        <begin position="573"/>
        <end position="583"/>
    </location>
</feature>
<feature type="region of interest" description="Disordered" evidence="1">
    <location>
        <begin position="1"/>
        <end position="614"/>
    </location>
</feature>
<feature type="compositionally biased region" description="Basic and acidic residues" evidence="1">
    <location>
        <begin position="341"/>
        <end position="363"/>
    </location>
</feature>
<feature type="compositionally biased region" description="Basic and acidic residues" evidence="1">
    <location>
        <begin position="692"/>
        <end position="701"/>
    </location>
</feature>
<dbReference type="AlphaFoldDB" id="A0A813K7M2"/>
<proteinExistence type="predicted"/>
<feature type="compositionally biased region" description="Polar residues" evidence="1">
    <location>
        <begin position="484"/>
        <end position="493"/>
    </location>
</feature>